<dbReference type="OrthoDB" id="9799122at2"/>
<dbReference type="Pfam" id="PF01323">
    <property type="entry name" value="DSBA"/>
    <property type="match status" value="1"/>
</dbReference>
<dbReference type="AlphaFoldDB" id="A0A365H1U5"/>
<comment type="caution">
    <text evidence="2">The sequence shown here is derived from an EMBL/GenBank/DDBJ whole genome shotgun (WGS) entry which is preliminary data.</text>
</comment>
<dbReference type="SUPFAM" id="SSF52833">
    <property type="entry name" value="Thioredoxin-like"/>
    <property type="match status" value="1"/>
</dbReference>
<dbReference type="Proteomes" id="UP000251891">
    <property type="component" value="Unassembled WGS sequence"/>
</dbReference>
<protein>
    <recommendedName>
        <fullName evidence="1">DSBA-like thioredoxin domain-containing protein</fullName>
    </recommendedName>
</protein>
<dbReference type="InterPro" id="IPR001853">
    <property type="entry name" value="DSBA-like_thioredoxin_dom"/>
</dbReference>
<feature type="domain" description="DSBA-like thioredoxin" evidence="1">
    <location>
        <begin position="14"/>
        <end position="211"/>
    </location>
</feature>
<dbReference type="PANTHER" id="PTHR13887:SF41">
    <property type="entry name" value="THIOREDOXIN SUPERFAMILY PROTEIN"/>
    <property type="match status" value="1"/>
</dbReference>
<sequence>MPALPSRLGSGVNVEIFSDLVCPWCYLGRARFAAATERFAGDVTVTWRPFQLDPTAPAAAVPAAAHLADKFGGAERVAEAHERLRGLTAAEGLPYAPEDAWHVNTFDAHRVIALAGSAGVQDAVVGRLFRAQHAEGRDLGDAATLAELAAEAGLDAAAVRDLLAADEGAAELRRELDQARALGISGVPFFLFEGEWGVSGAQPTEVLEGALREVATHLAARP</sequence>
<dbReference type="Gene3D" id="3.40.30.10">
    <property type="entry name" value="Glutaredoxin"/>
    <property type="match status" value="1"/>
</dbReference>
<organism evidence="2 3">
    <name type="scientific">Actinomadura craniellae</name>
    <dbReference type="NCBI Taxonomy" id="2231787"/>
    <lineage>
        <taxon>Bacteria</taxon>
        <taxon>Bacillati</taxon>
        <taxon>Actinomycetota</taxon>
        <taxon>Actinomycetes</taxon>
        <taxon>Streptosporangiales</taxon>
        <taxon>Thermomonosporaceae</taxon>
        <taxon>Actinomadura</taxon>
    </lineage>
</organism>
<evidence type="ECO:0000313" key="2">
    <source>
        <dbReference type="EMBL" id="RAY13009.1"/>
    </source>
</evidence>
<name>A0A365H1U5_9ACTN</name>
<keyword evidence="3" id="KW-1185">Reference proteome</keyword>
<dbReference type="InterPro" id="IPR036249">
    <property type="entry name" value="Thioredoxin-like_sf"/>
</dbReference>
<evidence type="ECO:0000313" key="3">
    <source>
        <dbReference type="Proteomes" id="UP000251891"/>
    </source>
</evidence>
<dbReference type="EMBL" id="QLYX01000010">
    <property type="protein sequence ID" value="RAY13009.1"/>
    <property type="molecule type" value="Genomic_DNA"/>
</dbReference>
<proteinExistence type="predicted"/>
<evidence type="ECO:0000259" key="1">
    <source>
        <dbReference type="Pfam" id="PF01323"/>
    </source>
</evidence>
<gene>
    <name evidence="2" type="ORF">DPM19_21090</name>
</gene>
<accession>A0A365H1U5</accession>
<dbReference type="CDD" id="cd03024">
    <property type="entry name" value="DsbA_FrnE"/>
    <property type="match status" value="1"/>
</dbReference>
<reference evidence="2 3" key="1">
    <citation type="submission" date="2018-06" db="EMBL/GenBank/DDBJ databases">
        <title>Actinomadura craniellae sp. nov. isolated from marine sponge Craniella sp.</title>
        <authorList>
            <person name="Li L."/>
            <person name="Xu Q.H."/>
            <person name="Lin H.W."/>
            <person name="Lu Y.H."/>
        </authorList>
    </citation>
    <scope>NUCLEOTIDE SEQUENCE [LARGE SCALE GENOMIC DNA]</scope>
    <source>
        <strain evidence="2 3">LHW63021</strain>
    </source>
</reference>
<dbReference type="GO" id="GO:0016491">
    <property type="term" value="F:oxidoreductase activity"/>
    <property type="evidence" value="ECO:0007669"/>
    <property type="project" value="InterPro"/>
</dbReference>
<dbReference type="PANTHER" id="PTHR13887">
    <property type="entry name" value="GLUTATHIONE S-TRANSFERASE KAPPA"/>
    <property type="match status" value="1"/>
</dbReference>